<dbReference type="EMBL" id="QJNU01000242">
    <property type="protein sequence ID" value="RYP03779.1"/>
    <property type="molecule type" value="Genomic_DNA"/>
</dbReference>
<dbReference type="SUPFAM" id="SSF51430">
    <property type="entry name" value="NAD(P)-linked oxidoreductase"/>
    <property type="match status" value="1"/>
</dbReference>
<comment type="caution">
    <text evidence="5">The sequence shown here is derived from an EMBL/GenBank/DDBJ whole genome shotgun (WGS) entry which is preliminary data.</text>
</comment>
<sequence>MSIFGSPPPPKSPLARYRILSPTASLRVSPLCLGGMNFGEAWKDYMGACDQKTTESILDFYYGQGGNFIDTSNNYQAEESETWIGEWMRKRGNRDQMVIATKFTTNFRAGRGDAEIMANFTGNGAKSLHTSVNASLKKLQTDYIDLLYVHWWDFSTSIPELMQSLNNLVVSGKVLYLGVSDTPAWVVSKANEYARNHGMRTFAVYQGRWSAAARDFEREIIPMARAEGMALAPWGALGGGKFKTEEQRRNVEAGRSAEPTEAEVRVSRALEAVARRKNTLITSVAQAYVMHKAPYVFPIVGGRSVEHLRANVEALTLALSDDDVREIEDATPFDIGFPSSFLWGGREPDHPGKVWLLNMAGTFDYVPESRPIAPKKAGE</sequence>
<evidence type="ECO:0000313" key="6">
    <source>
        <dbReference type="Proteomes" id="UP000293360"/>
    </source>
</evidence>
<dbReference type="OrthoDB" id="48988at2759"/>
<comment type="similarity">
    <text evidence="3">Belongs to the aldo/keto reductase family. Aldo/keto reductase 2 subfamily.</text>
</comment>
<dbReference type="CDD" id="cd19146">
    <property type="entry name" value="AKR_AKR9A1-2"/>
    <property type="match status" value="1"/>
</dbReference>
<proteinExistence type="inferred from homology"/>
<dbReference type="Proteomes" id="UP000293360">
    <property type="component" value="Unassembled WGS sequence"/>
</dbReference>
<feature type="domain" description="NADP-dependent oxidoreductase" evidence="4">
    <location>
        <begin position="30"/>
        <end position="329"/>
    </location>
</feature>
<keyword evidence="6" id="KW-1185">Reference proteome</keyword>
<dbReference type="InterPro" id="IPR050523">
    <property type="entry name" value="AKR_Detox_Biosynth"/>
</dbReference>
<evidence type="ECO:0000259" key="4">
    <source>
        <dbReference type="Pfam" id="PF00248"/>
    </source>
</evidence>
<dbReference type="GO" id="GO:0016491">
    <property type="term" value="F:oxidoreductase activity"/>
    <property type="evidence" value="ECO:0007669"/>
    <property type="project" value="UniProtKB-KW"/>
</dbReference>
<gene>
    <name evidence="5" type="ORF">DL764_004891</name>
</gene>
<protein>
    <recommendedName>
        <fullName evidence="4">NADP-dependent oxidoreductase domain-containing protein</fullName>
    </recommendedName>
</protein>
<evidence type="ECO:0000256" key="3">
    <source>
        <dbReference type="ARBA" id="ARBA00038157"/>
    </source>
</evidence>
<dbReference type="PANTHER" id="PTHR43364">
    <property type="entry name" value="NADH-SPECIFIC METHYLGLYOXAL REDUCTASE-RELATED"/>
    <property type="match status" value="1"/>
</dbReference>
<evidence type="ECO:0000256" key="2">
    <source>
        <dbReference type="ARBA" id="ARBA00023002"/>
    </source>
</evidence>
<accession>A0A4V1XAS6</accession>
<dbReference type="Gene3D" id="3.20.20.100">
    <property type="entry name" value="NADP-dependent oxidoreductase domain"/>
    <property type="match status" value="1"/>
</dbReference>
<dbReference type="InterPro" id="IPR036812">
    <property type="entry name" value="NAD(P)_OxRdtase_dom_sf"/>
</dbReference>
<dbReference type="STRING" id="155417.A0A4V1XAS6"/>
<reference evidence="5 6" key="1">
    <citation type="submission" date="2018-06" db="EMBL/GenBank/DDBJ databases">
        <title>Complete Genomes of Monosporascus.</title>
        <authorList>
            <person name="Robinson A.J."/>
            <person name="Natvig D.O."/>
        </authorList>
    </citation>
    <scope>NUCLEOTIDE SEQUENCE [LARGE SCALE GENOMIC DNA]</scope>
    <source>
        <strain evidence="5 6">CBS 110550</strain>
    </source>
</reference>
<evidence type="ECO:0000256" key="1">
    <source>
        <dbReference type="ARBA" id="ARBA00022857"/>
    </source>
</evidence>
<organism evidence="5 6">
    <name type="scientific">Monosporascus ibericus</name>
    <dbReference type="NCBI Taxonomy" id="155417"/>
    <lineage>
        <taxon>Eukaryota</taxon>
        <taxon>Fungi</taxon>
        <taxon>Dikarya</taxon>
        <taxon>Ascomycota</taxon>
        <taxon>Pezizomycotina</taxon>
        <taxon>Sordariomycetes</taxon>
        <taxon>Xylariomycetidae</taxon>
        <taxon>Xylariales</taxon>
        <taxon>Xylariales incertae sedis</taxon>
        <taxon>Monosporascus</taxon>
    </lineage>
</organism>
<name>A0A4V1XAS6_9PEZI</name>
<dbReference type="AlphaFoldDB" id="A0A4V1XAS6"/>
<dbReference type="InterPro" id="IPR023210">
    <property type="entry name" value="NADP_OxRdtase_dom"/>
</dbReference>
<keyword evidence="2" id="KW-0560">Oxidoreductase</keyword>
<evidence type="ECO:0000313" key="5">
    <source>
        <dbReference type="EMBL" id="RYP03779.1"/>
    </source>
</evidence>
<keyword evidence="1" id="KW-0521">NADP</keyword>
<dbReference type="PANTHER" id="PTHR43364:SF7">
    <property type="entry name" value="NADP-DEPENDENT OXIDOREDUCTASE DOMAIN-CONTAINING PROTEIN-RELATED"/>
    <property type="match status" value="1"/>
</dbReference>
<dbReference type="Pfam" id="PF00248">
    <property type="entry name" value="Aldo_ket_red"/>
    <property type="match status" value="1"/>
</dbReference>